<reference evidence="1" key="2">
    <citation type="submission" date="2023-04" db="EMBL/GenBank/DDBJ databases">
        <authorList>
            <person name="Bruccoleri R.E."/>
            <person name="Oakeley E.J."/>
            <person name="Faust A.-M."/>
            <person name="Dessus-Babus S."/>
            <person name="Altorfer M."/>
            <person name="Burckhardt D."/>
            <person name="Oertli M."/>
            <person name="Naumann U."/>
            <person name="Petersen F."/>
            <person name="Wong J."/>
        </authorList>
    </citation>
    <scope>NUCLEOTIDE SEQUENCE</scope>
    <source>
        <strain evidence="1">GSM-AAB239-AS_SAM_17_03QT</strain>
        <tissue evidence="1">Leaf</tissue>
    </source>
</reference>
<sequence length="87" mass="10023">MNERTTQSFLFISLSSNLVFKSSSSKGMNERTNYTIISIYISVIKPGLQKLKFKRNDNRRIANNQISVFNLRQRDQTPDVATLVPKI</sequence>
<organism evidence="1 2">
    <name type="scientific">Iris pallida</name>
    <name type="common">Sweet iris</name>
    <dbReference type="NCBI Taxonomy" id="29817"/>
    <lineage>
        <taxon>Eukaryota</taxon>
        <taxon>Viridiplantae</taxon>
        <taxon>Streptophyta</taxon>
        <taxon>Embryophyta</taxon>
        <taxon>Tracheophyta</taxon>
        <taxon>Spermatophyta</taxon>
        <taxon>Magnoliopsida</taxon>
        <taxon>Liliopsida</taxon>
        <taxon>Asparagales</taxon>
        <taxon>Iridaceae</taxon>
        <taxon>Iridoideae</taxon>
        <taxon>Irideae</taxon>
        <taxon>Iris</taxon>
    </lineage>
</organism>
<keyword evidence="2" id="KW-1185">Reference proteome</keyword>
<evidence type="ECO:0000313" key="2">
    <source>
        <dbReference type="Proteomes" id="UP001140949"/>
    </source>
</evidence>
<dbReference type="EMBL" id="JANAVB010016197">
    <property type="protein sequence ID" value="KAJ6832049.1"/>
    <property type="molecule type" value="Genomic_DNA"/>
</dbReference>
<name>A0AAX6GTJ0_IRIPA</name>
<protein>
    <submittedName>
        <fullName evidence="1">Uncharacterized protein</fullName>
    </submittedName>
</protein>
<accession>A0AAX6GTJ0</accession>
<evidence type="ECO:0000313" key="1">
    <source>
        <dbReference type="EMBL" id="KAJ6832049.1"/>
    </source>
</evidence>
<comment type="caution">
    <text evidence="1">The sequence shown here is derived from an EMBL/GenBank/DDBJ whole genome shotgun (WGS) entry which is preliminary data.</text>
</comment>
<gene>
    <name evidence="1" type="ORF">M6B38_345300</name>
</gene>
<dbReference type="Proteomes" id="UP001140949">
    <property type="component" value="Unassembled WGS sequence"/>
</dbReference>
<proteinExistence type="predicted"/>
<reference evidence="1" key="1">
    <citation type="journal article" date="2023" name="GigaByte">
        <title>Genome assembly of the bearded iris, Iris pallida Lam.</title>
        <authorList>
            <person name="Bruccoleri R.E."/>
            <person name="Oakeley E.J."/>
            <person name="Faust A.M.E."/>
            <person name="Altorfer M."/>
            <person name="Dessus-Babus S."/>
            <person name="Burckhardt D."/>
            <person name="Oertli M."/>
            <person name="Naumann U."/>
            <person name="Petersen F."/>
            <person name="Wong J."/>
        </authorList>
    </citation>
    <scope>NUCLEOTIDE SEQUENCE</scope>
    <source>
        <strain evidence="1">GSM-AAB239-AS_SAM_17_03QT</strain>
    </source>
</reference>
<dbReference type="AlphaFoldDB" id="A0AAX6GTJ0"/>